<evidence type="ECO:0000259" key="7">
    <source>
        <dbReference type="Pfam" id="PF00324"/>
    </source>
</evidence>
<feature type="domain" description="Amino acid permease/ SLC12A" evidence="7">
    <location>
        <begin position="88"/>
        <end position="251"/>
    </location>
</feature>
<evidence type="ECO:0000256" key="6">
    <source>
        <dbReference type="SAM" id="Phobius"/>
    </source>
</evidence>
<proteinExistence type="predicted"/>
<evidence type="ECO:0000313" key="8">
    <source>
        <dbReference type="Ensembl" id="ENSBIXP00005037128.1"/>
    </source>
</evidence>
<evidence type="ECO:0000313" key="9">
    <source>
        <dbReference type="Proteomes" id="UP000429181"/>
    </source>
</evidence>
<protein>
    <recommendedName>
        <fullName evidence="7">Amino acid permease/ SLC12A domain-containing protein</fullName>
    </recommendedName>
</protein>
<keyword evidence="4 6" id="KW-0472">Membrane</keyword>
<feature type="transmembrane region" description="Helical" evidence="6">
    <location>
        <begin position="157"/>
        <end position="185"/>
    </location>
</feature>
<dbReference type="GO" id="GO:0015171">
    <property type="term" value="F:amino acid transmembrane transporter activity"/>
    <property type="evidence" value="ECO:0007669"/>
    <property type="project" value="TreeGrafter"/>
</dbReference>
<dbReference type="GeneTree" id="ENSGT00940000161142"/>
<dbReference type="AlphaFoldDB" id="A0A4W2I4H6"/>
<feature type="transmembrane region" description="Helical" evidence="6">
    <location>
        <begin position="49"/>
        <end position="71"/>
    </location>
</feature>
<feature type="transmembrane region" description="Helical" evidence="6">
    <location>
        <begin position="231"/>
        <end position="250"/>
    </location>
</feature>
<organism evidence="8 9">
    <name type="scientific">Bos indicus x Bos taurus</name>
    <name type="common">Hybrid cattle</name>
    <dbReference type="NCBI Taxonomy" id="30522"/>
    <lineage>
        <taxon>Eukaryota</taxon>
        <taxon>Metazoa</taxon>
        <taxon>Chordata</taxon>
        <taxon>Craniata</taxon>
        <taxon>Vertebrata</taxon>
        <taxon>Euteleostomi</taxon>
        <taxon>Mammalia</taxon>
        <taxon>Eutheria</taxon>
        <taxon>Laurasiatheria</taxon>
        <taxon>Artiodactyla</taxon>
        <taxon>Ruminantia</taxon>
        <taxon>Pecora</taxon>
        <taxon>Bovidae</taxon>
        <taxon>Bovinae</taxon>
        <taxon>Bos</taxon>
    </lineage>
</organism>
<sequence>MVDGHAELVWCGLKISGLMDPDEASPGAQDLRYEGRSSVEMAEHTSPTFFLFPSLTIAWALWVLEGLHLLALKGFSREQLHVSTYFLGVDGFATKGVEAINPHRSIPWSIMITIFICFLAYSNVSAALTLIVPYYQIQPHDLLPQSVLHSWWLPARYFVTIGTLCDLISRLHGAVFRMPLLIYTMAQDGLLFRVLTRIHVRTGTRIVAIMSAGNLAGVMALLFKYTDLLELVAVGTLLIYSLVAFSILVLRYQPDQKLSKNENTEEGLEMPGPDEHPLDSEPEARNSNIQRVLNHLKSLWFPISTIPTRKSGQIVYGCASLLVLLMIILSLILVQWSSQGFSGDS</sequence>
<accession>A0A4W2I4H6</accession>
<dbReference type="Ensembl" id="ENSBIXT00005025610.1">
    <property type="protein sequence ID" value="ENSBIXP00005037128.1"/>
    <property type="gene ID" value="ENSBIXG00005018878.1"/>
</dbReference>
<evidence type="ECO:0000256" key="2">
    <source>
        <dbReference type="ARBA" id="ARBA00022692"/>
    </source>
</evidence>
<dbReference type="PANTHER" id="PTHR43243:SF10">
    <property type="entry name" value="MGC138914 PROTEIN"/>
    <property type="match status" value="1"/>
</dbReference>
<evidence type="ECO:0000256" key="5">
    <source>
        <dbReference type="SAM" id="MobiDB-lite"/>
    </source>
</evidence>
<feature type="region of interest" description="Disordered" evidence="5">
    <location>
        <begin position="260"/>
        <end position="282"/>
    </location>
</feature>
<evidence type="ECO:0000256" key="4">
    <source>
        <dbReference type="ARBA" id="ARBA00023136"/>
    </source>
</evidence>
<reference evidence="8" key="2">
    <citation type="submission" date="2025-08" db="UniProtKB">
        <authorList>
            <consortium name="Ensembl"/>
        </authorList>
    </citation>
    <scope>IDENTIFICATION</scope>
</reference>
<dbReference type="PANTHER" id="PTHR43243">
    <property type="entry name" value="INNER MEMBRANE TRANSPORTER YGJI-RELATED"/>
    <property type="match status" value="1"/>
</dbReference>
<dbReference type="Proteomes" id="UP000429181">
    <property type="component" value="Chromosome 18"/>
</dbReference>
<dbReference type="GO" id="GO:0005886">
    <property type="term" value="C:plasma membrane"/>
    <property type="evidence" value="ECO:0007669"/>
    <property type="project" value="TreeGrafter"/>
</dbReference>
<evidence type="ECO:0000256" key="1">
    <source>
        <dbReference type="ARBA" id="ARBA00004141"/>
    </source>
</evidence>
<evidence type="ECO:0000256" key="3">
    <source>
        <dbReference type="ARBA" id="ARBA00022989"/>
    </source>
</evidence>
<reference evidence="8 9" key="1">
    <citation type="submission" date="2018-11" db="EMBL/GenBank/DDBJ databases">
        <title>Haplotype-resolved cattle genomes.</title>
        <authorList>
            <person name="Low W.Y."/>
            <person name="Tearle R."/>
            <person name="Bickhart D.M."/>
            <person name="Rosen B.D."/>
            <person name="Koren S."/>
            <person name="Rhie A."/>
            <person name="Hiendleder S."/>
            <person name="Phillippy A.M."/>
            <person name="Smith T.P.L."/>
            <person name="Williams J.L."/>
        </authorList>
    </citation>
    <scope>NUCLEOTIDE SEQUENCE [LARGE SCALE GENOMIC DNA]</scope>
</reference>
<feature type="transmembrane region" description="Helical" evidence="6">
    <location>
        <begin position="314"/>
        <end position="336"/>
    </location>
</feature>
<comment type="subcellular location">
    <subcellularLocation>
        <location evidence="1">Membrane</location>
        <topology evidence="1">Multi-pass membrane protein</topology>
    </subcellularLocation>
</comment>
<feature type="transmembrane region" description="Helical" evidence="6">
    <location>
        <begin position="110"/>
        <end position="137"/>
    </location>
</feature>
<keyword evidence="2 6" id="KW-0812">Transmembrane</keyword>
<dbReference type="Pfam" id="PF00324">
    <property type="entry name" value="AA_permease"/>
    <property type="match status" value="1"/>
</dbReference>
<name>A0A4W2I4H6_BOBOX</name>
<feature type="transmembrane region" description="Helical" evidence="6">
    <location>
        <begin position="206"/>
        <end position="225"/>
    </location>
</feature>
<dbReference type="Gene3D" id="1.20.1740.10">
    <property type="entry name" value="Amino acid/polyamine transporter I"/>
    <property type="match status" value="1"/>
</dbReference>
<feature type="compositionally biased region" description="Basic and acidic residues" evidence="5">
    <location>
        <begin position="273"/>
        <end position="282"/>
    </location>
</feature>
<dbReference type="InterPro" id="IPR004841">
    <property type="entry name" value="AA-permease/SLC12A_dom"/>
</dbReference>
<keyword evidence="3 6" id="KW-1133">Transmembrane helix</keyword>